<dbReference type="Gene3D" id="1.10.10.10">
    <property type="entry name" value="Winged helix-like DNA-binding domain superfamily/Winged helix DNA-binding domain"/>
    <property type="match status" value="1"/>
</dbReference>
<dbReference type="GO" id="GO:0006281">
    <property type="term" value="P:DNA repair"/>
    <property type="evidence" value="ECO:0007669"/>
    <property type="project" value="UniProtKB-KW"/>
</dbReference>
<keyword evidence="5 10" id="KW-0808">Transferase</keyword>
<dbReference type="Pfam" id="PF01035">
    <property type="entry name" value="DNA_binding_1"/>
    <property type="match status" value="1"/>
</dbReference>
<sequence>MEIEWAICEVEPFQLCLAVSNNRLVFVGGDAKGEAELYQWFRQSKTKVHYCYNHSITKEYATQLEVALRGEVTRLVVEMSGTAFQQAVWSALQTIPYGETRSYSDIAALINRPTATRAVATAIAKNPLTILIPCHRVIAKNGHLAGYRGGIAMKKQLLHIEAQNKGIM</sequence>
<dbReference type="Proteomes" id="UP000019243">
    <property type="component" value="Unassembled WGS sequence"/>
</dbReference>
<evidence type="ECO:0000256" key="8">
    <source>
        <dbReference type="ARBA" id="ARBA00049348"/>
    </source>
</evidence>
<dbReference type="CDD" id="cd06445">
    <property type="entry name" value="ATase"/>
    <property type="match status" value="1"/>
</dbReference>
<feature type="domain" description="Methylated-DNA-[protein]-cysteine S-methyltransferase DNA binding" evidence="9">
    <location>
        <begin position="83"/>
        <end position="162"/>
    </location>
</feature>
<evidence type="ECO:0000256" key="6">
    <source>
        <dbReference type="ARBA" id="ARBA00022763"/>
    </source>
</evidence>
<name>W7D4A4_9LIST</name>
<dbReference type="PANTHER" id="PTHR10815">
    <property type="entry name" value="METHYLATED-DNA--PROTEIN-CYSTEINE METHYLTRANSFERASE"/>
    <property type="match status" value="1"/>
</dbReference>
<dbReference type="GO" id="GO:0003908">
    <property type="term" value="F:methylated-DNA-[protein]-cysteine S-methyltransferase activity"/>
    <property type="evidence" value="ECO:0007669"/>
    <property type="project" value="UniProtKB-EC"/>
</dbReference>
<comment type="catalytic activity">
    <reaction evidence="1">
        <text>a 4-O-methyl-thymidine in DNA + L-cysteinyl-[protein] = a thymidine in DNA + S-methyl-L-cysteinyl-[protein]</text>
        <dbReference type="Rhea" id="RHEA:53428"/>
        <dbReference type="Rhea" id="RHEA-COMP:10131"/>
        <dbReference type="Rhea" id="RHEA-COMP:10132"/>
        <dbReference type="Rhea" id="RHEA-COMP:13555"/>
        <dbReference type="Rhea" id="RHEA-COMP:13556"/>
        <dbReference type="ChEBI" id="CHEBI:29950"/>
        <dbReference type="ChEBI" id="CHEBI:82612"/>
        <dbReference type="ChEBI" id="CHEBI:137386"/>
        <dbReference type="ChEBI" id="CHEBI:137387"/>
        <dbReference type="EC" id="2.1.1.63"/>
    </reaction>
</comment>
<reference evidence="10 11" key="1">
    <citation type="submission" date="2012-12" db="EMBL/GenBank/DDBJ databases">
        <title>Novel taxa of Listeriaceae from agricultural environments in the United States.</title>
        <authorList>
            <person name="den Bakker H.C."/>
            <person name="Allred A."/>
            <person name="Warchocki S."/>
            <person name="Wright E.M."/>
            <person name="Burrell A."/>
            <person name="Nightingale K.K."/>
            <person name="Kephart D."/>
            <person name="Wiedmann M."/>
        </authorList>
    </citation>
    <scope>NUCLEOTIDE SEQUENCE [LARGE SCALE GENOMIC DNA]</scope>
    <source>
        <strain evidence="10 11">FSL F6-1037</strain>
    </source>
</reference>
<evidence type="ECO:0000256" key="7">
    <source>
        <dbReference type="ARBA" id="ARBA00023204"/>
    </source>
</evidence>
<dbReference type="PANTHER" id="PTHR10815:SF12">
    <property type="entry name" value="METHYLATED-DNA--PROTEIN-CYSTEINE METHYLTRANSFERASE, INDUCIBLE"/>
    <property type="match status" value="1"/>
</dbReference>
<dbReference type="PROSITE" id="PS00374">
    <property type="entry name" value="MGMT"/>
    <property type="match status" value="1"/>
</dbReference>
<dbReference type="PATRIC" id="fig|1265861.3.peg.1107"/>
<dbReference type="GO" id="GO:0032259">
    <property type="term" value="P:methylation"/>
    <property type="evidence" value="ECO:0007669"/>
    <property type="project" value="UniProtKB-KW"/>
</dbReference>
<evidence type="ECO:0000256" key="3">
    <source>
        <dbReference type="ARBA" id="ARBA00011918"/>
    </source>
</evidence>
<evidence type="ECO:0000259" key="9">
    <source>
        <dbReference type="Pfam" id="PF01035"/>
    </source>
</evidence>
<dbReference type="AlphaFoldDB" id="W7D4A4"/>
<comment type="catalytic activity">
    <reaction evidence="8">
        <text>a 6-O-methyl-2'-deoxyguanosine in DNA + L-cysteinyl-[protein] = S-methyl-L-cysteinyl-[protein] + a 2'-deoxyguanosine in DNA</text>
        <dbReference type="Rhea" id="RHEA:24000"/>
        <dbReference type="Rhea" id="RHEA-COMP:10131"/>
        <dbReference type="Rhea" id="RHEA-COMP:10132"/>
        <dbReference type="Rhea" id="RHEA-COMP:11367"/>
        <dbReference type="Rhea" id="RHEA-COMP:11368"/>
        <dbReference type="ChEBI" id="CHEBI:29950"/>
        <dbReference type="ChEBI" id="CHEBI:82612"/>
        <dbReference type="ChEBI" id="CHEBI:85445"/>
        <dbReference type="ChEBI" id="CHEBI:85448"/>
        <dbReference type="EC" id="2.1.1.63"/>
    </reaction>
</comment>
<accession>W7D4A4</accession>
<dbReference type="InterPro" id="IPR014048">
    <property type="entry name" value="MethylDNA_cys_MeTrfase_DNA-bd"/>
</dbReference>
<gene>
    <name evidence="10" type="ORF">BCAMP_05591</name>
</gene>
<keyword evidence="6" id="KW-0227">DNA damage</keyword>
<keyword evidence="7" id="KW-0234">DNA repair</keyword>
<evidence type="ECO:0000256" key="1">
    <source>
        <dbReference type="ARBA" id="ARBA00001286"/>
    </source>
</evidence>
<evidence type="ECO:0000313" key="10">
    <source>
        <dbReference type="EMBL" id="EUJ40138.1"/>
    </source>
</evidence>
<proteinExistence type="inferred from homology"/>
<evidence type="ECO:0000256" key="2">
    <source>
        <dbReference type="ARBA" id="ARBA00008711"/>
    </source>
</evidence>
<comment type="similarity">
    <text evidence="2">Belongs to the MGMT family.</text>
</comment>
<dbReference type="InterPro" id="IPR001497">
    <property type="entry name" value="MethylDNA_cys_MeTrfase_AS"/>
</dbReference>
<dbReference type="FunFam" id="1.10.10.10:FF:000214">
    <property type="entry name" value="Methylated-DNA--protein-cysteine methyltransferase"/>
    <property type="match status" value="1"/>
</dbReference>
<organism evidence="10 11">
    <name type="scientific">Brochothrix campestris FSL F6-1037</name>
    <dbReference type="NCBI Taxonomy" id="1265861"/>
    <lineage>
        <taxon>Bacteria</taxon>
        <taxon>Bacillati</taxon>
        <taxon>Bacillota</taxon>
        <taxon>Bacilli</taxon>
        <taxon>Bacillales</taxon>
        <taxon>Listeriaceae</taxon>
        <taxon>Brochothrix</taxon>
    </lineage>
</organism>
<comment type="caution">
    <text evidence="10">The sequence shown here is derived from an EMBL/GenBank/DDBJ whole genome shotgun (WGS) entry which is preliminary data.</text>
</comment>
<evidence type="ECO:0000313" key="11">
    <source>
        <dbReference type="Proteomes" id="UP000019243"/>
    </source>
</evidence>
<dbReference type="InterPro" id="IPR036388">
    <property type="entry name" value="WH-like_DNA-bd_sf"/>
</dbReference>
<keyword evidence="4 10" id="KW-0489">Methyltransferase</keyword>
<dbReference type="EMBL" id="AODH01000021">
    <property type="protein sequence ID" value="EUJ40138.1"/>
    <property type="molecule type" value="Genomic_DNA"/>
</dbReference>
<dbReference type="SUPFAM" id="SSF46767">
    <property type="entry name" value="Methylated DNA-protein cysteine methyltransferase, C-terminal domain"/>
    <property type="match status" value="1"/>
</dbReference>
<dbReference type="InterPro" id="IPR036217">
    <property type="entry name" value="MethylDNA_cys_MeTrfase_DNAb"/>
</dbReference>
<dbReference type="STRING" id="1265861.BCAMP_05591"/>
<evidence type="ECO:0000256" key="4">
    <source>
        <dbReference type="ARBA" id="ARBA00022603"/>
    </source>
</evidence>
<dbReference type="EC" id="2.1.1.63" evidence="3"/>
<dbReference type="RefSeq" id="WP_269479267.1">
    <property type="nucleotide sequence ID" value="NZ_AODH01000021.1"/>
</dbReference>
<evidence type="ECO:0000256" key="5">
    <source>
        <dbReference type="ARBA" id="ARBA00022679"/>
    </source>
</evidence>
<protein>
    <recommendedName>
        <fullName evidence="3">methylated-DNA--[protein]-cysteine S-methyltransferase</fullName>
        <ecNumber evidence="3">2.1.1.63</ecNumber>
    </recommendedName>
</protein>
<keyword evidence="11" id="KW-1185">Reference proteome</keyword>
<dbReference type="NCBIfam" id="TIGR00589">
    <property type="entry name" value="ogt"/>
    <property type="match status" value="1"/>
</dbReference>